<feature type="compositionally biased region" description="Basic and acidic residues" evidence="1">
    <location>
        <begin position="7"/>
        <end position="20"/>
    </location>
</feature>
<dbReference type="OrthoDB" id="9995375at2759"/>
<reference evidence="2" key="1">
    <citation type="submission" date="2022-07" db="EMBL/GenBank/DDBJ databases">
        <authorList>
            <person name="Trinca V."/>
            <person name="Uliana J.V.C."/>
            <person name="Torres T.T."/>
            <person name="Ward R.J."/>
            <person name="Monesi N."/>
        </authorList>
    </citation>
    <scope>NUCLEOTIDE SEQUENCE</scope>
    <source>
        <strain evidence="2">HSMRA1968</strain>
        <tissue evidence="2">Whole embryos</tissue>
    </source>
</reference>
<dbReference type="AlphaFoldDB" id="A0A9Q0S960"/>
<name>A0A9Q0S960_9DIPT</name>
<accession>A0A9Q0S960</accession>
<protein>
    <submittedName>
        <fullName evidence="2">Uncharacterized protein</fullName>
    </submittedName>
</protein>
<dbReference type="Proteomes" id="UP001151699">
    <property type="component" value="Chromosome A"/>
</dbReference>
<evidence type="ECO:0000256" key="1">
    <source>
        <dbReference type="SAM" id="MobiDB-lite"/>
    </source>
</evidence>
<feature type="region of interest" description="Disordered" evidence="1">
    <location>
        <begin position="1"/>
        <end position="20"/>
    </location>
</feature>
<proteinExistence type="predicted"/>
<feature type="region of interest" description="Disordered" evidence="1">
    <location>
        <begin position="127"/>
        <end position="154"/>
    </location>
</feature>
<organism evidence="2 3">
    <name type="scientific">Pseudolycoriella hygida</name>
    <dbReference type="NCBI Taxonomy" id="35572"/>
    <lineage>
        <taxon>Eukaryota</taxon>
        <taxon>Metazoa</taxon>
        <taxon>Ecdysozoa</taxon>
        <taxon>Arthropoda</taxon>
        <taxon>Hexapoda</taxon>
        <taxon>Insecta</taxon>
        <taxon>Pterygota</taxon>
        <taxon>Neoptera</taxon>
        <taxon>Endopterygota</taxon>
        <taxon>Diptera</taxon>
        <taxon>Nematocera</taxon>
        <taxon>Sciaroidea</taxon>
        <taxon>Sciaridae</taxon>
        <taxon>Pseudolycoriella</taxon>
    </lineage>
</organism>
<feature type="compositionally biased region" description="Polar residues" evidence="1">
    <location>
        <begin position="131"/>
        <end position="154"/>
    </location>
</feature>
<comment type="caution">
    <text evidence="2">The sequence shown here is derived from an EMBL/GenBank/DDBJ whole genome shotgun (WGS) entry which is preliminary data.</text>
</comment>
<dbReference type="EMBL" id="WJQU01000001">
    <property type="protein sequence ID" value="KAJ6650169.1"/>
    <property type="molecule type" value="Genomic_DNA"/>
</dbReference>
<evidence type="ECO:0000313" key="2">
    <source>
        <dbReference type="EMBL" id="KAJ6650169.1"/>
    </source>
</evidence>
<gene>
    <name evidence="2" type="ORF">Bhyg_05414</name>
</gene>
<sequence length="154" mass="17022">MTARVVATKERKYGGSVRRDGSPIPGVEIFNVDIPDVNIADKLLAEGLAEPINPNISNGNYRSENVLRLDGGDDRLDPMNEDIAKENFGEHNTENDTFSGATKKFNANKQRIEINTKNSSSCFIDMEKQNGNKMPSENDNQSVDTNLNRSHPVA</sequence>
<evidence type="ECO:0000313" key="3">
    <source>
        <dbReference type="Proteomes" id="UP001151699"/>
    </source>
</evidence>
<keyword evidence="3" id="KW-1185">Reference proteome</keyword>